<proteinExistence type="predicted"/>
<reference evidence="2" key="1">
    <citation type="submission" date="2016-11" db="EMBL/GenBank/DDBJ databases">
        <authorList>
            <person name="Varghese N."/>
            <person name="Submissions S."/>
        </authorList>
    </citation>
    <scope>NUCLEOTIDE SEQUENCE [LARGE SCALE GENOMIC DNA]</scope>
    <source>
        <strain evidence="2">DSM 27623</strain>
    </source>
</reference>
<evidence type="ECO:0008006" key="3">
    <source>
        <dbReference type="Google" id="ProtNLM"/>
    </source>
</evidence>
<organism evidence="1 2">
    <name type="scientific">Epilithonimonas zeae</name>
    <dbReference type="NCBI Taxonomy" id="1416779"/>
    <lineage>
        <taxon>Bacteria</taxon>
        <taxon>Pseudomonadati</taxon>
        <taxon>Bacteroidota</taxon>
        <taxon>Flavobacteriia</taxon>
        <taxon>Flavobacteriales</taxon>
        <taxon>Weeksellaceae</taxon>
        <taxon>Chryseobacterium group</taxon>
        <taxon>Epilithonimonas</taxon>
    </lineage>
</organism>
<keyword evidence="2" id="KW-1185">Reference proteome</keyword>
<dbReference type="PROSITE" id="PS51257">
    <property type="entry name" value="PROKAR_LIPOPROTEIN"/>
    <property type="match status" value="1"/>
</dbReference>
<evidence type="ECO:0000313" key="2">
    <source>
        <dbReference type="Proteomes" id="UP000185207"/>
    </source>
</evidence>
<accession>A0A1N6ET42</accession>
<evidence type="ECO:0000313" key="1">
    <source>
        <dbReference type="EMBL" id="SIN86196.1"/>
    </source>
</evidence>
<gene>
    <name evidence="1" type="ORF">SAMN05444409_0836</name>
</gene>
<sequence length="172" mass="19752">MKTQLKIFALFTLLLLYSCKENSDKVSKSNDADNEFLKTLVERQIGKSNYYISLPKDYVIEETNGEDFSVYHFYPADSTKKTDFSGGFYFGNHPSQFPPDSKSCTTENKKNRILGQDSNWTVYNCDGNYSVQTIIDSKSGENWNELLHIFGNTKSNKNLNNMLLIFSTMKKN</sequence>
<dbReference type="Proteomes" id="UP000185207">
    <property type="component" value="Unassembled WGS sequence"/>
</dbReference>
<dbReference type="RefSeq" id="WP_074233614.1">
    <property type="nucleotide sequence ID" value="NZ_FSRK01000001.1"/>
</dbReference>
<dbReference type="AlphaFoldDB" id="A0A1N6ET42"/>
<dbReference type="OrthoDB" id="1348996at2"/>
<protein>
    <recommendedName>
        <fullName evidence="3">DUF4367 domain-containing protein</fullName>
    </recommendedName>
</protein>
<name>A0A1N6ET42_9FLAO</name>
<dbReference type="STRING" id="1416779.SAMN05444409_0836"/>
<dbReference type="EMBL" id="FSRK01000001">
    <property type="protein sequence ID" value="SIN86196.1"/>
    <property type="molecule type" value="Genomic_DNA"/>
</dbReference>